<name>A0A5J4VRT3_9EUKA</name>
<comment type="caution">
    <text evidence="1">The sequence shown here is derived from an EMBL/GenBank/DDBJ whole genome shotgun (WGS) entry which is preliminary data.</text>
</comment>
<dbReference type="AlphaFoldDB" id="A0A5J4VRT3"/>
<evidence type="ECO:0000313" key="1">
    <source>
        <dbReference type="EMBL" id="KAA6385013.1"/>
    </source>
</evidence>
<evidence type="ECO:0000313" key="2">
    <source>
        <dbReference type="Proteomes" id="UP000324800"/>
    </source>
</evidence>
<dbReference type="EMBL" id="SNRW01005467">
    <property type="protein sequence ID" value="KAA6385013.1"/>
    <property type="molecule type" value="Genomic_DNA"/>
</dbReference>
<dbReference type="Proteomes" id="UP000324800">
    <property type="component" value="Unassembled WGS sequence"/>
</dbReference>
<proteinExistence type="predicted"/>
<sequence>MWSEKHESEQMGLVGPGGRRGIGFGVNIGVQQGGSCTGLINQQDRSMQGIGADRCIMKGIRTMRNDGNTKKMLNRLCGPQKEQRRIVEKRSFGKSKIQELERKLGIRYSAGSNKGISSFESEQGLAEIYQFHVQRACIQLFGPTFWLELKSNAFLQGDQANSQSYQSKVLCQNGTINERSTDLVIGKETTRVRHGSDNSIHEGVGLENVDIQIQSNINQRLSIPWLEVEYLFEDNTHSSGQEKVIDVKDEKMIRDYD</sequence>
<gene>
    <name evidence="1" type="ORF">EZS28_019459</name>
</gene>
<protein>
    <submittedName>
        <fullName evidence="1">Uncharacterized protein</fullName>
    </submittedName>
</protein>
<organism evidence="1 2">
    <name type="scientific">Streblomastix strix</name>
    <dbReference type="NCBI Taxonomy" id="222440"/>
    <lineage>
        <taxon>Eukaryota</taxon>
        <taxon>Metamonada</taxon>
        <taxon>Preaxostyla</taxon>
        <taxon>Oxymonadida</taxon>
        <taxon>Streblomastigidae</taxon>
        <taxon>Streblomastix</taxon>
    </lineage>
</organism>
<reference evidence="1 2" key="1">
    <citation type="submission" date="2019-03" db="EMBL/GenBank/DDBJ databases">
        <title>Single cell metagenomics reveals metabolic interactions within the superorganism composed of flagellate Streblomastix strix and complex community of Bacteroidetes bacteria on its surface.</title>
        <authorList>
            <person name="Treitli S.C."/>
            <person name="Kolisko M."/>
            <person name="Husnik F."/>
            <person name="Keeling P."/>
            <person name="Hampl V."/>
        </authorList>
    </citation>
    <scope>NUCLEOTIDE SEQUENCE [LARGE SCALE GENOMIC DNA]</scope>
    <source>
        <strain evidence="1">ST1C</strain>
    </source>
</reference>
<accession>A0A5J4VRT3</accession>